<reference evidence="2" key="1">
    <citation type="submission" date="2008-12" db="EMBL/GenBank/DDBJ databases">
        <title>Complete sequence of plasmid of Thauera sp. MZ1T.</title>
        <authorList>
            <consortium name="US DOE Joint Genome Institute"/>
            <person name="Lucas S."/>
            <person name="Copeland A."/>
            <person name="Lapidus A."/>
            <person name="Glavina del Rio T."/>
            <person name="Dalin E."/>
            <person name="Tice H."/>
            <person name="Bruce D."/>
            <person name="Goodwin L."/>
            <person name="Pitluck S."/>
            <person name="Sims D."/>
            <person name="Brettin T."/>
            <person name="Detter J.C."/>
            <person name="Han C."/>
            <person name="Larimer F."/>
            <person name="Land M."/>
            <person name="Hauser L."/>
            <person name="Kyrpides N."/>
            <person name="Mikhailova N."/>
            <person name="Sayler G.S."/>
        </authorList>
    </citation>
    <scope>NUCLEOTIDE SEQUENCE [LARGE SCALE GENOMIC DNA]</scope>
    <source>
        <strain evidence="2">MZ1T</strain>
        <plasmid evidence="2">pTha01</plasmid>
    </source>
</reference>
<evidence type="ECO:0000313" key="2">
    <source>
        <dbReference type="Proteomes" id="UP000002186"/>
    </source>
</evidence>
<organism evidence="1 2">
    <name type="scientific">Thauera aminoaromatica</name>
    <dbReference type="NCBI Taxonomy" id="164330"/>
    <lineage>
        <taxon>Bacteria</taxon>
        <taxon>Pseudomonadati</taxon>
        <taxon>Pseudomonadota</taxon>
        <taxon>Betaproteobacteria</taxon>
        <taxon>Rhodocyclales</taxon>
        <taxon>Zoogloeaceae</taxon>
        <taxon>Thauera</taxon>
    </lineage>
</organism>
<gene>
    <name evidence="1" type="ordered locus">Tmz1t_2357</name>
</gene>
<name>B8F0C6_THASP</name>
<dbReference type="OrthoDB" id="5783290at2"/>
<dbReference type="KEGG" id="tmz:Tmz1t_2357"/>
<reference evidence="1 2" key="2">
    <citation type="journal article" date="2012" name="Stand. Genomic Sci.">
        <title>Complete genome sequence of Thauera aminoaromatica strain MZ1T.</title>
        <authorList>
            <person name="Jiang K."/>
            <person name="Sanseverino J."/>
            <person name="Chauhan A."/>
            <person name="Lucas S."/>
            <person name="Copeland A."/>
            <person name="Lapidus A."/>
            <person name="Del Rio T.G."/>
            <person name="Dalin E."/>
            <person name="Tice H."/>
            <person name="Bruce D."/>
            <person name="Goodwin L."/>
            <person name="Pitluck S."/>
            <person name="Sims D."/>
            <person name="Brettin T."/>
            <person name="Detter J.C."/>
            <person name="Han C."/>
            <person name="Chang Y.J."/>
            <person name="Larimer F."/>
            <person name="Land M."/>
            <person name="Hauser L."/>
            <person name="Kyrpides N.C."/>
            <person name="Mikhailova N."/>
            <person name="Moser S."/>
            <person name="Jegier P."/>
            <person name="Close D."/>
            <person name="Debruyn J.M."/>
            <person name="Wang Y."/>
            <person name="Layton A.C."/>
            <person name="Allen M.S."/>
            <person name="Sayler G.S."/>
        </authorList>
    </citation>
    <scope>NUCLEOTIDE SEQUENCE [LARGE SCALE GENOMIC DNA]</scope>
    <source>
        <strain evidence="1 2">MZ1T</strain>
        <plasmid evidence="1">pTha01</plasmid>
    </source>
</reference>
<dbReference type="RefSeq" id="WP_012592892.1">
    <property type="nucleotide sequence ID" value="NC_011667.1"/>
</dbReference>
<dbReference type="EMBL" id="CP001282">
    <property type="protein sequence ID" value="ACK55092.1"/>
    <property type="molecule type" value="Genomic_DNA"/>
</dbReference>
<dbReference type="Proteomes" id="UP000002186">
    <property type="component" value="Plasmid pTha01"/>
</dbReference>
<geneLocation type="plasmid" evidence="1 2">
    <name>pTha01</name>
</geneLocation>
<protein>
    <submittedName>
        <fullName evidence="1">Uncharacterized protein</fullName>
    </submittedName>
</protein>
<proteinExistence type="predicted"/>
<keyword evidence="2" id="KW-1185">Reference proteome</keyword>
<evidence type="ECO:0000313" key="1">
    <source>
        <dbReference type="EMBL" id="ACK55092.1"/>
    </source>
</evidence>
<sequence>MSQLPERYQAAIAPLIDKAREFLEKGEELAAMAFVGNFTTGATVPTPLFGRGPADKDVAARSVKMLAEQLNADFVFVLMEAYSLRADKVARYEEILDEYGSLADCPASWRIDVVSLSLETRHGVWVAQVPIKPKGISKKKRTIGVPEFRHYTEVQGRFTDLLPVKEGEGGAGGTLH</sequence>
<dbReference type="eggNOG" id="COG0821">
    <property type="taxonomic scope" value="Bacteria"/>
</dbReference>
<dbReference type="AlphaFoldDB" id="B8F0C6"/>
<keyword evidence="1" id="KW-0614">Plasmid</keyword>
<dbReference type="HOGENOM" id="CLU_1562179_0_0_4"/>
<accession>B8F0C6</accession>